<dbReference type="NCBIfam" id="TIGR02364">
    <property type="entry name" value="dha_pts"/>
    <property type="match status" value="1"/>
</dbReference>
<comment type="subunit">
    <text evidence="5">Homodimer. The dihydroxyacetone kinase complex is composed of a homodimer of DhaM, a homodimer of DhaK and the subunit DhaL.</text>
</comment>
<dbReference type="PROSITE" id="PS51096">
    <property type="entry name" value="PTS_EIIA_TYPE_4"/>
    <property type="match status" value="1"/>
</dbReference>
<dbReference type="EC" id="2.7.1.121" evidence="3"/>
<feature type="domain" description="PTS EIIA type-4" evidence="6">
    <location>
        <begin position="11"/>
        <end position="143"/>
    </location>
</feature>
<gene>
    <name evidence="7" type="ORF">K8V65_06910</name>
</gene>
<evidence type="ECO:0000256" key="1">
    <source>
        <dbReference type="ARBA" id="ARBA00001113"/>
    </source>
</evidence>
<dbReference type="Proteomes" id="UP000780768">
    <property type="component" value="Unassembled WGS sequence"/>
</dbReference>
<evidence type="ECO:0000256" key="3">
    <source>
        <dbReference type="ARBA" id="ARBA00012095"/>
    </source>
</evidence>
<evidence type="ECO:0000256" key="2">
    <source>
        <dbReference type="ARBA" id="ARBA00002788"/>
    </source>
</evidence>
<protein>
    <recommendedName>
        <fullName evidence="3">phosphoenolpyruvate--glycerone phosphotransferase</fullName>
        <ecNumber evidence="3">2.7.1.121</ecNumber>
    </recommendedName>
</protein>
<dbReference type="GO" id="GO:0019563">
    <property type="term" value="P:glycerol catabolic process"/>
    <property type="evidence" value="ECO:0007669"/>
    <property type="project" value="InterPro"/>
</dbReference>
<keyword evidence="7" id="KW-0418">Kinase</keyword>
<organism evidence="7 8">
    <name type="scientific">Megamonas hypermegale</name>
    <dbReference type="NCBI Taxonomy" id="158847"/>
    <lineage>
        <taxon>Bacteria</taxon>
        <taxon>Bacillati</taxon>
        <taxon>Bacillota</taxon>
        <taxon>Negativicutes</taxon>
        <taxon>Selenomonadales</taxon>
        <taxon>Selenomonadaceae</taxon>
        <taxon>Megamonas</taxon>
    </lineage>
</organism>
<accession>A0A921HP54</accession>
<dbReference type="Gene3D" id="3.40.50.510">
    <property type="entry name" value="Phosphotransferase system, mannose-type IIA component"/>
    <property type="match status" value="1"/>
</dbReference>
<dbReference type="InterPro" id="IPR036662">
    <property type="entry name" value="PTS_EIIA_man-typ_sf"/>
</dbReference>
<comment type="function">
    <text evidence="2">Component of the dihydroxyacetone kinase complex, which is responsible for the phosphoenolpyruvate (PEP)-dependent phosphorylation of dihydroxyacetone. DhaM serves as the phosphoryl donor. Is phosphorylated by phosphoenolpyruvate in an EI- and HPr-dependent reaction, and a phosphorelay system on histidine residues finally leads to phosphoryl transfer to DhaL and dihydroxyacetone.</text>
</comment>
<comment type="caution">
    <text evidence="7">The sequence shown here is derived from an EMBL/GenBank/DDBJ whole genome shotgun (WGS) entry which is preliminary data.</text>
</comment>
<evidence type="ECO:0000256" key="4">
    <source>
        <dbReference type="ARBA" id="ARBA00022679"/>
    </source>
</evidence>
<dbReference type="PANTHER" id="PTHR38594:SF1">
    <property type="entry name" value="PEP-DEPENDENT DIHYDROXYACETONE KINASE, PHOSPHORYL DONOR SUBUNIT DHAM"/>
    <property type="match status" value="1"/>
</dbReference>
<dbReference type="SUPFAM" id="SSF53062">
    <property type="entry name" value="PTS system fructose IIA component-like"/>
    <property type="match status" value="1"/>
</dbReference>
<evidence type="ECO:0000256" key="5">
    <source>
        <dbReference type="ARBA" id="ARBA00046577"/>
    </source>
</evidence>
<sequence length="143" mass="15045">MELNYKGVLNLIGLVIVSHSSLIADGTKELALQMADPALKIIAAGGTSDGKLGTDMKKIKSAIEKVNGPEGVLILTDLGSSVLTTEMVIDMLDEDNKDISKIKIANAPLVEGAVVAAVEASFGRDIFSIKKTVEDIVIKKVPV</sequence>
<evidence type="ECO:0000313" key="7">
    <source>
        <dbReference type="EMBL" id="HJF85371.1"/>
    </source>
</evidence>
<dbReference type="PANTHER" id="PTHR38594">
    <property type="entry name" value="PEP-DEPENDENT DIHYDROXYACETONE KINASE, PHOSPHORYL DONOR SUBUNIT DHAM"/>
    <property type="match status" value="1"/>
</dbReference>
<dbReference type="GO" id="GO:0047324">
    <property type="term" value="F:phosphoenolpyruvate-glycerone phosphotransferase activity"/>
    <property type="evidence" value="ECO:0007669"/>
    <property type="project" value="UniProtKB-EC"/>
</dbReference>
<dbReference type="AlphaFoldDB" id="A0A921HP54"/>
<dbReference type="GO" id="GO:0016020">
    <property type="term" value="C:membrane"/>
    <property type="evidence" value="ECO:0007669"/>
    <property type="project" value="InterPro"/>
</dbReference>
<evidence type="ECO:0000259" key="6">
    <source>
        <dbReference type="PROSITE" id="PS51096"/>
    </source>
</evidence>
<dbReference type="RefSeq" id="WP_303997955.1">
    <property type="nucleotide sequence ID" value="NZ_CASFWR010000038.1"/>
</dbReference>
<dbReference type="GO" id="GO:0009401">
    <property type="term" value="P:phosphoenolpyruvate-dependent sugar phosphotransferase system"/>
    <property type="evidence" value="ECO:0007669"/>
    <property type="project" value="InterPro"/>
</dbReference>
<dbReference type="InterPro" id="IPR039643">
    <property type="entry name" value="DhaM"/>
</dbReference>
<dbReference type="Pfam" id="PF03610">
    <property type="entry name" value="EIIA-man"/>
    <property type="match status" value="1"/>
</dbReference>
<evidence type="ECO:0000313" key="8">
    <source>
        <dbReference type="Proteomes" id="UP000780768"/>
    </source>
</evidence>
<keyword evidence="4" id="KW-0808">Transferase</keyword>
<reference evidence="7" key="1">
    <citation type="journal article" date="2021" name="PeerJ">
        <title>Extensive microbial diversity within the chicken gut microbiome revealed by metagenomics and culture.</title>
        <authorList>
            <person name="Gilroy R."/>
            <person name="Ravi A."/>
            <person name="Getino M."/>
            <person name="Pursley I."/>
            <person name="Horton D.L."/>
            <person name="Alikhan N.F."/>
            <person name="Baker D."/>
            <person name="Gharbi K."/>
            <person name="Hall N."/>
            <person name="Watson M."/>
            <person name="Adriaenssens E.M."/>
            <person name="Foster-Nyarko E."/>
            <person name="Jarju S."/>
            <person name="Secka A."/>
            <person name="Antonio M."/>
            <person name="Oren A."/>
            <person name="Chaudhuri R.R."/>
            <person name="La Ragione R."/>
            <person name="Hildebrand F."/>
            <person name="Pallen M.J."/>
        </authorList>
    </citation>
    <scope>NUCLEOTIDE SEQUENCE</scope>
    <source>
        <strain evidence="7">7318</strain>
    </source>
</reference>
<comment type="catalytic activity">
    <reaction evidence="1">
        <text>dihydroxyacetone + phosphoenolpyruvate = dihydroxyacetone phosphate + pyruvate</text>
        <dbReference type="Rhea" id="RHEA:18381"/>
        <dbReference type="ChEBI" id="CHEBI:15361"/>
        <dbReference type="ChEBI" id="CHEBI:16016"/>
        <dbReference type="ChEBI" id="CHEBI:57642"/>
        <dbReference type="ChEBI" id="CHEBI:58702"/>
        <dbReference type="EC" id="2.7.1.121"/>
    </reaction>
</comment>
<dbReference type="InterPro" id="IPR004701">
    <property type="entry name" value="PTS_EIIA_man-typ"/>
</dbReference>
<proteinExistence type="predicted"/>
<dbReference type="InterPro" id="IPR012844">
    <property type="entry name" value="DhaM_N"/>
</dbReference>
<reference evidence="7" key="2">
    <citation type="submission" date="2021-09" db="EMBL/GenBank/DDBJ databases">
        <authorList>
            <person name="Gilroy R."/>
        </authorList>
    </citation>
    <scope>NUCLEOTIDE SEQUENCE</scope>
    <source>
        <strain evidence="7">7318</strain>
    </source>
</reference>
<name>A0A921HP54_9FIRM</name>
<dbReference type="EMBL" id="DYVR01000187">
    <property type="protein sequence ID" value="HJF85371.1"/>
    <property type="molecule type" value="Genomic_DNA"/>
</dbReference>